<evidence type="ECO:0000259" key="6">
    <source>
        <dbReference type="PROSITE" id="PS51352"/>
    </source>
</evidence>
<dbReference type="KEGG" id="senf:GJR95_30850"/>
<dbReference type="PANTHER" id="PTHR42852">
    <property type="entry name" value="THIOL:DISULFIDE INTERCHANGE PROTEIN DSBE"/>
    <property type="match status" value="1"/>
</dbReference>
<feature type="chain" id="PRO_5026855869" evidence="5">
    <location>
        <begin position="21"/>
        <end position="365"/>
    </location>
</feature>
<dbReference type="InterPro" id="IPR036249">
    <property type="entry name" value="Thioredoxin-like_sf"/>
</dbReference>
<evidence type="ECO:0000256" key="2">
    <source>
        <dbReference type="ARBA" id="ARBA00022748"/>
    </source>
</evidence>
<evidence type="ECO:0000256" key="1">
    <source>
        <dbReference type="ARBA" id="ARBA00004196"/>
    </source>
</evidence>
<organism evidence="7 8">
    <name type="scientific">Spirosoma endbachense</name>
    <dbReference type="NCBI Taxonomy" id="2666025"/>
    <lineage>
        <taxon>Bacteria</taxon>
        <taxon>Pseudomonadati</taxon>
        <taxon>Bacteroidota</taxon>
        <taxon>Cytophagia</taxon>
        <taxon>Cytophagales</taxon>
        <taxon>Cytophagaceae</taxon>
        <taxon>Spirosoma</taxon>
    </lineage>
</organism>
<sequence length="365" mass="41305">MQTGIRYYALFFLLSICVFTADVNAQFSSTINCLFPKSWEGKQAMVVAKPLDRSPIIDTITILNRVAVFTINLPEPCPAYLWAEGNKDDLHFFIDSPRIDIGFDPGATIKTLITGSSSSEFWADQLGISTRIREAQPDLRMDLFNALQAGDSLTASTLEQQVDSLQLAHDSLLAKTILENPSLASSWYLFASNYFNYTQTLNLFGKLSAFSSYPSYQKIKEKLARKQVGNKATNFNLPTATGTTIALSGLKNTYILLDFSNRYFLPCQQRHRDLRKLYKQYHSLGLEIVTISFEFNKTQGEEAIRQDHLPWIQVLDLMDSSSVIKSFAIERMPDNVLLDASKTMIERDLSARELDAKLNYLLKKK</sequence>
<comment type="subcellular location">
    <subcellularLocation>
        <location evidence="1">Cell envelope</location>
    </subcellularLocation>
</comment>
<dbReference type="Pfam" id="PF00578">
    <property type="entry name" value="AhpC-TSA"/>
    <property type="match status" value="1"/>
</dbReference>
<keyword evidence="3" id="KW-1015">Disulfide bond</keyword>
<keyword evidence="5" id="KW-0732">Signal</keyword>
<evidence type="ECO:0000256" key="3">
    <source>
        <dbReference type="ARBA" id="ARBA00023157"/>
    </source>
</evidence>
<dbReference type="Gene3D" id="3.40.30.10">
    <property type="entry name" value="Glutaredoxin"/>
    <property type="match status" value="1"/>
</dbReference>
<protein>
    <submittedName>
        <fullName evidence="7">Redoxin domain-containing protein</fullName>
    </submittedName>
</protein>
<dbReference type="GO" id="GO:0016209">
    <property type="term" value="F:antioxidant activity"/>
    <property type="evidence" value="ECO:0007669"/>
    <property type="project" value="InterPro"/>
</dbReference>
<dbReference type="InterPro" id="IPR050553">
    <property type="entry name" value="Thioredoxin_ResA/DsbE_sf"/>
</dbReference>
<dbReference type="CDD" id="cd02966">
    <property type="entry name" value="TlpA_like_family"/>
    <property type="match status" value="1"/>
</dbReference>
<dbReference type="EMBL" id="CP045997">
    <property type="protein sequence ID" value="QHV99137.1"/>
    <property type="molecule type" value="Genomic_DNA"/>
</dbReference>
<feature type="domain" description="Thioredoxin" evidence="6">
    <location>
        <begin position="226"/>
        <end position="363"/>
    </location>
</feature>
<evidence type="ECO:0000313" key="7">
    <source>
        <dbReference type="EMBL" id="QHV99137.1"/>
    </source>
</evidence>
<keyword evidence="2" id="KW-0201">Cytochrome c-type biogenesis</keyword>
<keyword evidence="4" id="KW-0676">Redox-active center</keyword>
<dbReference type="GO" id="GO:0030313">
    <property type="term" value="C:cell envelope"/>
    <property type="evidence" value="ECO:0007669"/>
    <property type="project" value="UniProtKB-SubCell"/>
</dbReference>
<dbReference type="PANTHER" id="PTHR42852:SF6">
    <property type="entry name" value="THIOL:DISULFIDE INTERCHANGE PROTEIN DSBE"/>
    <property type="match status" value="1"/>
</dbReference>
<dbReference type="InterPro" id="IPR013766">
    <property type="entry name" value="Thioredoxin_domain"/>
</dbReference>
<feature type="signal peptide" evidence="5">
    <location>
        <begin position="1"/>
        <end position="20"/>
    </location>
</feature>
<keyword evidence="8" id="KW-1185">Reference proteome</keyword>
<gene>
    <name evidence="7" type="ORF">GJR95_30850</name>
</gene>
<dbReference type="GO" id="GO:0016491">
    <property type="term" value="F:oxidoreductase activity"/>
    <property type="evidence" value="ECO:0007669"/>
    <property type="project" value="InterPro"/>
</dbReference>
<accession>A0A6P1W538</accession>
<reference evidence="7 8" key="1">
    <citation type="submission" date="2019-11" db="EMBL/GenBank/DDBJ databases">
        <title>Spirosoma endbachense sp. nov., isolated from a natural salt meadow.</title>
        <authorList>
            <person name="Rojas J."/>
            <person name="Ambika Manirajan B."/>
            <person name="Ratering S."/>
            <person name="Suarez C."/>
            <person name="Geissler-Plaum R."/>
            <person name="Schnell S."/>
        </authorList>
    </citation>
    <scope>NUCLEOTIDE SEQUENCE [LARGE SCALE GENOMIC DNA]</scope>
    <source>
        <strain evidence="7 8">I-24</strain>
    </source>
</reference>
<dbReference type="Proteomes" id="UP000464577">
    <property type="component" value="Chromosome"/>
</dbReference>
<dbReference type="RefSeq" id="WP_162389544.1">
    <property type="nucleotide sequence ID" value="NZ_CP045997.1"/>
</dbReference>
<dbReference type="AlphaFoldDB" id="A0A6P1W538"/>
<evidence type="ECO:0000256" key="5">
    <source>
        <dbReference type="SAM" id="SignalP"/>
    </source>
</evidence>
<evidence type="ECO:0000313" key="8">
    <source>
        <dbReference type="Proteomes" id="UP000464577"/>
    </source>
</evidence>
<dbReference type="GO" id="GO:0017004">
    <property type="term" value="P:cytochrome complex assembly"/>
    <property type="evidence" value="ECO:0007669"/>
    <property type="project" value="UniProtKB-KW"/>
</dbReference>
<dbReference type="SUPFAM" id="SSF52833">
    <property type="entry name" value="Thioredoxin-like"/>
    <property type="match status" value="1"/>
</dbReference>
<dbReference type="InterPro" id="IPR000866">
    <property type="entry name" value="AhpC/TSA"/>
</dbReference>
<proteinExistence type="predicted"/>
<name>A0A6P1W538_9BACT</name>
<dbReference type="PROSITE" id="PS51352">
    <property type="entry name" value="THIOREDOXIN_2"/>
    <property type="match status" value="1"/>
</dbReference>
<evidence type="ECO:0000256" key="4">
    <source>
        <dbReference type="ARBA" id="ARBA00023284"/>
    </source>
</evidence>